<dbReference type="Proteomes" id="UP000635387">
    <property type="component" value="Unassembled WGS sequence"/>
</dbReference>
<keyword evidence="4" id="KW-1185">Reference proteome</keyword>
<evidence type="ECO:0000313" key="4">
    <source>
        <dbReference type="Proteomes" id="UP000635387"/>
    </source>
</evidence>
<dbReference type="EMBL" id="BNAY01000003">
    <property type="protein sequence ID" value="GHH14047.1"/>
    <property type="molecule type" value="Genomic_DNA"/>
</dbReference>
<reference evidence="4" key="1">
    <citation type="journal article" date="2019" name="Int. J. Syst. Evol. Microbiol.">
        <title>The Global Catalogue of Microorganisms (GCM) 10K type strain sequencing project: providing services to taxonomists for standard genome sequencing and annotation.</title>
        <authorList>
            <consortium name="The Broad Institute Genomics Platform"/>
            <consortium name="The Broad Institute Genome Sequencing Center for Infectious Disease"/>
            <person name="Wu L."/>
            <person name="Ma J."/>
        </authorList>
    </citation>
    <scope>NUCLEOTIDE SEQUENCE [LARGE SCALE GENOMIC DNA]</scope>
    <source>
        <strain evidence="4">CGMCC 4.7683</strain>
    </source>
</reference>
<evidence type="ECO:0000313" key="3">
    <source>
        <dbReference type="EMBL" id="GHH14047.1"/>
    </source>
</evidence>
<gene>
    <name evidence="3" type="ORF">GCM10017790_26940</name>
</gene>
<comment type="caution">
    <text evidence="3">The sequence shown here is derived from an EMBL/GenBank/DDBJ whole genome shotgun (WGS) entry which is preliminary data.</text>
</comment>
<feature type="domain" description="SnoaL-like" evidence="2">
    <location>
        <begin position="172"/>
        <end position="276"/>
    </location>
</feature>
<protein>
    <submittedName>
        <fullName evidence="3">Ketosteroid isomerase</fullName>
    </submittedName>
</protein>
<name>A0ABQ3LFB9_9PSEU</name>
<dbReference type="GO" id="GO:0016853">
    <property type="term" value="F:isomerase activity"/>
    <property type="evidence" value="ECO:0007669"/>
    <property type="project" value="UniProtKB-KW"/>
</dbReference>
<dbReference type="SUPFAM" id="SSF54427">
    <property type="entry name" value="NTF2-like"/>
    <property type="match status" value="2"/>
</dbReference>
<keyword evidence="3" id="KW-0413">Isomerase</keyword>
<organism evidence="3 4">
    <name type="scientific">Amycolatopsis oliviviridis</name>
    <dbReference type="NCBI Taxonomy" id="1471590"/>
    <lineage>
        <taxon>Bacteria</taxon>
        <taxon>Bacillati</taxon>
        <taxon>Actinomycetota</taxon>
        <taxon>Actinomycetes</taxon>
        <taxon>Pseudonocardiales</taxon>
        <taxon>Pseudonocardiaceae</taxon>
        <taxon>Amycolatopsis</taxon>
    </lineage>
</organism>
<proteinExistence type="predicted"/>
<accession>A0ABQ3LFB9</accession>
<dbReference type="InterPro" id="IPR037401">
    <property type="entry name" value="SnoaL-like"/>
</dbReference>
<feature type="domain" description="SnoaL-like" evidence="2">
    <location>
        <begin position="20"/>
        <end position="120"/>
    </location>
</feature>
<dbReference type="InterPro" id="IPR032710">
    <property type="entry name" value="NTF2-like_dom_sf"/>
</dbReference>
<evidence type="ECO:0000256" key="1">
    <source>
        <dbReference type="SAM" id="MobiDB-lite"/>
    </source>
</evidence>
<dbReference type="Pfam" id="PF12680">
    <property type="entry name" value="SnoaL_2"/>
    <property type="match status" value="2"/>
</dbReference>
<evidence type="ECO:0000259" key="2">
    <source>
        <dbReference type="Pfam" id="PF12680"/>
    </source>
</evidence>
<feature type="region of interest" description="Disordered" evidence="1">
    <location>
        <begin position="147"/>
        <end position="166"/>
    </location>
</feature>
<dbReference type="Gene3D" id="3.10.450.50">
    <property type="match status" value="2"/>
</dbReference>
<sequence length="304" mass="34235">MSDWETFMTTPHDVFATLSERVTARNWEALFDLYAEDAVVENPQRPPVPARFEGRETLRKNFGGGFNVRMSRADVLIHGTTDPEVIIAEYRNVGEALDSGKSFDIANIQLLRVRDGLIAHSRDYHDYLRLTAARDGLEDLKKSYDTAERELTPVPPRPALTADPKSPRGVFERLVHGVADGDWAGLPELYAEETHVTHPFLPGADTLKTREDLREHFKFGERGKVRFQVRDLVIHETLDPEVVIGEFNYQGTAGDSPEFRLSNIFVLRVRDGLIVESRDYADHLAIAAATGRLDELVARVQDGV</sequence>